<feature type="domain" description="Major facilitator superfamily (MFS) profile" evidence="4">
    <location>
        <begin position="86"/>
        <end position="488"/>
    </location>
</feature>
<dbReference type="Proteomes" id="UP000283269">
    <property type="component" value="Unassembled WGS sequence"/>
</dbReference>
<dbReference type="InterPro" id="IPR050327">
    <property type="entry name" value="Proton-linked_MCT"/>
</dbReference>
<keyword evidence="3" id="KW-0472">Membrane</keyword>
<feature type="transmembrane region" description="Helical" evidence="3">
    <location>
        <begin position="359"/>
        <end position="378"/>
    </location>
</feature>
<protein>
    <recommendedName>
        <fullName evidence="4">Major facilitator superfamily (MFS) profile domain-containing protein</fullName>
    </recommendedName>
</protein>
<feature type="transmembrane region" description="Helical" evidence="3">
    <location>
        <begin position="294"/>
        <end position="316"/>
    </location>
</feature>
<comment type="caution">
    <text evidence="5">The sequence shown here is derived from an EMBL/GenBank/DDBJ whole genome shotgun (WGS) entry which is preliminary data.</text>
</comment>
<feature type="transmembrane region" description="Helical" evidence="3">
    <location>
        <begin position="158"/>
        <end position="175"/>
    </location>
</feature>
<feature type="transmembrane region" description="Helical" evidence="3">
    <location>
        <begin position="80"/>
        <end position="100"/>
    </location>
</feature>
<dbReference type="Gene3D" id="1.20.1250.20">
    <property type="entry name" value="MFS general substrate transporter like domains"/>
    <property type="match status" value="2"/>
</dbReference>
<feature type="transmembrane region" description="Helical" evidence="3">
    <location>
        <begin position="328"/>
        <end position="347"/>
    </location>
</feature>
<feature type="transmembrane region" description="Helical" evidence="3">
    <location>
        <begin position="384"/>
        <end position="408"/>
    </location>
</feature>
<feature type="transmembrane region" description="Helical" evidence="3">
    <location>
        <begin position="120"/>
        <end position="146"/>
    </location>
</feature>
<keyword evidence="3" id="KW-1133">Transmembrane helix</keyword>
<reference evidence="5 6" key="1">
    <citation type="journal article" date="2018" name="Evol. Lett.">
        <title>Horizontal gene cluster transfer increased hallucinogenic mushroom diversity.</title>
        <authorList>
            <person name="Reynolds H.T."/>
            <person name="Vijayakumar V."/>
            <person name="Gluck-Thaler E."/>
            <person name="Korotkin H.B."/>
            <person name="Matheny P.B."/>
            <person name="Slot J.C."/>
        </authorList>
    </citation>
    <scope>NUCLEOTIDE SEQUENCE [LARGE SCALE GENOMIC DNA]</scope>
    <source>
        <strain evidence="5 6">2631</strain>
    </source>
</reference>
<dbReference type="PANTHER" id="PTHR11360">
    <property type="entry name" value="MONOCARBOXYLATE TRANSPORTER"/>
    <property type="match status" value="1"/>
</dbReference>
<sequence>MEFALEETTRLPSNHSVQVHRRERNAQAVADNNIASSNADGIVEQSRLSGLQHSAAPSPSSPGFYADNLNLSLPPVDEGWNAWVFCFSAFAFEVCIWGWNNTYGIFQEYYSLNPPFDKSSAAAISTIGTASLGIQFIELVFIILVYQRYPEFARPGMYISLVVCVAALLLSSFATKTWHMIALQGVVFGLSAGFLYSPVMVWLPEWFINRRGLATGIIFCGSGVGGFIFPLMMGYLLESVGFRWTLRIWALTFGICLAIALVGLKPRVPIRKPSIEHPRQPWLPRDLSLLKNPVLFVVIGITIVQALGFFPVSLFISTYTSSLSSATLPSRLVLALFNAASVLFLILFGRFSDSYPYPYVIMASGIGCALASFVFWGFASSLAWIFAFATVFGGFGGAFPGIWPAAATEIGGNQNHITNIAFGCFTGVEGVMSIIGPIIAASLRNNSDKSKATYGGFGFRKVELFVGFMGLGTMVGGVILLFYSTSKRKIKV</sequence>
<dbReference type="GO" id="GO:0016020">
    <property type="term" value="C:membrane"/>
    <property type="evidence" value="ECO:0007669"/>
    <property type="project" value="UniProtKB-SubCell"/>
</dbReference>
<name>A0A409X189_PSICY</name>
<dbReference type="EMBL" id="NHYD01002856">
    <property type="protein sequence ID" value="PPQ84501.1"/>
    <property type="molecule type" value="Genomic_DNA"/>
</dbReference>
<dbReference type="AlphaFoldDB" id="A0A409X189"/>
<evidence type="ECO:0000313" key="6">
    <source>
        <dbReference type="Proteomes" id="UP000283269"/>
    </source>
</evidence>
<accession>A0A409X189</accession>
<dbReference type="SUPFAM" id="SSF103473">
    <property type="entry name" value="MFS general substrate transporter"/>
    <property type="match status" value="1"/>
</dbReference>
<proteinExistence type="inferred from homology"/>
<dbReference type="InterPro" id="IPR020846">
    <property type="entry name" value="MFS_dom"/>
</dbReference>
<evidence type="ECO:0000256" key="2">
    <source>
        <dbReference type="ARBA" id="ARBA00006727"/>
    </source>
</evidence>
<keyword evidence="6" id="KW-1185">Reference proteome</keyword>
<keyword evidence="3" id="KW-0812">Transmembrane</keyword>
<dbReference type="InterPro" id="IPR011701">
    <property type="entry name" value="MFS"/>
</dbReference>
<dbReference type="PANTHER" id="PTHR11360:SF287">
    <property type="entry name" value="MFS MONOCARBOXYLATE TRANSPORTER"/>
    <property type="match status" value="1"/>
</dbReference>
<feature type="transmembrane region" description="Helical" evidence="3">
    <location>
        <begin position="213"/>
        <end position="232"/>
    </location>
</feature>
<evidence type="ECO:0000313" key="5">
    <source>
        <dbReference type="EMBL" id="PPQ84501.1"/>
    </source>
</evidence>
<feature type="transmembrane region" description="Helical" evidence="3">
    <location>
        <begin position="420"/>
        <end position="444"/>
    </location>
</feature>
<feature type="transmembrane region" description="Helical" evidence="3">
    <location>
        <begin position="244"/>
        <end position="264"/>
    </location>
</feature>
<evidence type="ECO:0000256" key="1">
    <source>
        <dbReference type="ARBA" id="ARBA00004141"/>
    </source>
</evidence>
<feature type="transmembrane region" description="Helical" evidence="3">
    <location>
        <begin position="464"/>
        <end position="483"/>
    </location>
</feature>
<dbReference type="PROSITE" id="PS50850">
    <property type="entry name" value="MFS"/>
    <property type="match status" value="1"/>
</dbReference>
<dbReference type="InParanoid" id="A0A409X189"/>
<comment type="similarity">
    <text evidence="2">Belongs to the major facilitator superfamily. Monocarboxylate porter (TC 2.A.1.13) family.</text>
</comment>
<evidence type="ECO:0000256" key="3">
    <source>
        <dbReference type="SAM" id="Phobius"/>
    </source>
</evidence>
<comment type="subcellular location">
    <subcellularLocation>
        <location evidence="1">Membrane</location>
        <topology evidence="1">Multi-pass membrane protein</topology>
    </subcellularLocation>
</comment>
<evidence type="ECO:0000259" key="4">
    <source>
        <dbReference type="PROSITE" id="PS50850"/>
    </source>
</evidence>
<organism evidence="5 6">
    <name type="scientific">Psilocybe cyanescens</name>
    <dbReference type="NCBI Taxonomy" id="93625"/>
    <lineage>
        <taxon>Eukaryota</taxon>
        <taxon>Fungi</taxon>
        <taxon>Dikarya</taxon>
        <taxon>Basidiomycota</taxon>
        <taxon>Agaricomycotina</taxon>
        <taxon>Agaricomycetes</taxon>
        <taxon>Agaricomycetidae</taxon>
        <taxon>Agaricales</taxon>
        <taxon>Agaricineae</taxon>
        <taxon>Strophariaceae</taxon>
        <taxon>Psilocybe</taxon>
    </lineage>
</organism>
<dbReference type="STRING" id="93625.A0A409X189"/>
<dbReference type="InterPro" id="IPR036259">
    <property type="entry name" value="MFS_trans_sf"/>
</dbReference>
<gene>
    <name evidence="5" type="ORF">CVT25_007671</name>
</gene>
<dbReference type="Pfam" id="PF07690">
    <property type="entry name" value="MFS_1"/>
    <property type="match status" value="1"/>
</dbReference>
<dbReference type="OrthoDB" id="2213137at2759"/>
<dbReference type="GO" id="GO:0022857">
    <property type="term" value="F:transmembrane transporter activity"/>
    <property type="evidence" value="ECO:0007669"/>
    <property type="project" value="InterPro"/>
</dbReference>
<feature type="transmembrane region" description="Helical" evidence="3">
    <location>
        <begin position="181"/>
        <end position="201"/>
    </location>
</feature>